<evidence type="ECO:0000256" key="10">
    <source>
        <dbReference type="ARBA" id="ARBA00023027"/>
    </source>
</evidence>
<evidence type="ECO:0000259" key="15">
    <source>
        <dbReference type="Pfam" id="PF16363"/>
    </source>
</evidence>
<evidence type="ECO:0000256" key="12">
    <source>
        <dbReference type="ARBA" id="ARBA00023136"/>
    </source>
</evidence>
<keyword evidence="10" id="KW-0520">NAD</keyword>
<comment type="similarity">
    <text evidence="4">Belongs to the NAD(P)-dependent epimerase/dehydratase family. UDP-glucuronic acid decarboxylase subfamily.</text>
</comment>
<dbReference type="GO" id="GO:0048040">
    <property type="term" value="F:UDP-glucuronate decarboxylase activity"/>
    <property type="evidence" value="ECO:0007669"/>
    <property type="project" value="UniProtKB-EC"/>
</dbReference>
<keyword evidence="13" id="KW-0325">Glycoprotein</keyword>
<evidence type="ECO:0000256" key="1">
    <source>
        <dbReference type="ARBA" id="ARBA00001911"/>
    </source>
</evidence>
<evidence type="ECO:0000256" key="9">
    <source>
        <dbReference type="ARBA" id="ARBA00022989"/>
    </source>
</evidence>
<protein>
    <recommendedName>
        <fullName evidence="5">UDP-glucuronate decarboxylase</fullName>
        <ecNumber evidence="5">4.1.1.35</ecNumber>
    </recommendedName>
</protein>
<evidence type="ECO:0000256" key="14">
    <source>
        <dbReference type="ARBA" id="ARBA00023239"/>
    </source>
</evidence>
<dbReference type="GO" id="GO:0005737">
    <property type="term" value="C:cytoplasm"/>
    <property type="evidence" value="ECO:0007669"/>
    <property type="project" value="TreeGrafter"/>
</dbReference>
<keyword evidence="12" id="KW-0472">Membrane</keyword>
<dbReference type="GO" id="GO:0070403">
    <property type="term" value="F:NAD+ binding"/>
    <property type="evidence" value="ECO:0007669"/>
    <property type="project" value="InterPro"/>
</dbReference>
<sequence length="310" mass="35038">MKALVTGGAGFLGSHLCDLLLSKDYEVICVDNLITGNMQNIAHIKADRFSYINHNVTKPLYLEEEIDFLFHLASPASPIDYLDLPIQTLKVGALGTHNMLGLAKEKGARFLLASTSEIYGDPLVNPQSEEYWGNVNSVGPRGVYDEAKRFAEAITMAYHRNHKLDTRIVRIFNTYGSRMRLDDGRVVPNFIGQALRGEDLTVYGDGSQTRSFCYVSDEVEGIYRLMMSDYTLPVNIGNPEEHTILEFAKIILKVTGSNSKITFKELPVDDPKQRRPDITKARKLLGWEPVVSLEYGLEETIKYFRRILRK</sequence>
<gene>
    <name evidence="16" type="ORF">ANME2D_01486</name>
</gene>
<dbReference type="InterPro" id="IPR036291">
    <property type="entry name" value="NAD(P)-bd_dom_sf"/>
</dbReference>
<name>A0A062V8K1_9EURY</name>
<proteinExistence type="inferred from homology"/>
<dbReference type="PATRIC" id="fig|1392998.3.peg.1494"/>
<keyword evidence="11" id="KW-0333">Golgi apparatus</keyword>
<dbReference type="GO" id="GO:0033320">
    <property type="term" value="P:UDP-D-xylose biosynthetic process"/>
    <property type="evidence" value="ECO:0007669"/>
    <property type="project" value="UniProtKB-UniPathway"/>
</dbReference>
<organism evidence="16 17">
    <name type="scientific">Candidatus Methanoperedens nitratireducens</name>
    <dbReference type="NCBI Taxonomy" id="1392998"/>
    <lineage>
        <taxon>Archaea</taxon>
        <taxon>Methanobacteriati</taxon>
        <taxon>Methanobacteriota</taxon>
        <taxon>Stenosarchaea group</taxon>
        <taxon>Methanomicrobia</taxon>
        <taxon>Methanosarcinales</taxon>
        <taxon>ANME-2 cluster</taxon>
        <taxon>Candidatus Methanoperedentaceae</taxon>
        <taxon>Candidatus Methanoperedens</taxon>
    </lineage>
</organism>
<dbReference type="InterPro" id="IPR016040">
    <property type="entry name" value="NAD(P)-bd_dom"/>
</dbReference>
<evidence type="ECO:0000256" key="2">
    <source>
        <dbReference type="ARBA" id="ARBA00004447"/>
    </source>
</evidence>
<dbReference type="GO" id="GO:0042732">
    <property type="term" value="P:D-xylose metabolic process"/>
    <property type="evidence" value="ECO:0007669"/>
    <property type="project" value="InterPro"/>
</dbReference>
<evidence type="ECO:0000256" key="5">
    <source>
        <dbReference type="ARBA" id="ARBA00012290"/>
    </source>
</evidence>
<dbReference type="Pfam" id="PF16363">
    <property type="entry name" value="GDP_Man_Dehyd"/>
    <property type="match status" value="1"/>
</dbReference>
<evidence type="ECO:0000313" key="16">
    <source>
        <dbReference type="EMBL" id="KCZ72084.1"/>
    </source>
</evidence>
<dbReference type="CDD" id="cd05230">
    <property type="entry name" value="UGD_SDR_e"/>
    <property type="match status" value="1"/>
</dbReference>
<dbReference type="PANTHER" id="PTHR43078:SF6">
    <property type="entry name" value="UDP-GLUCURONIC ACID DECARBOXYLASE 1"/>
    <property type="match status" value="1"/>
</dbReference>
<keyword evidence="8" id="KW-0735">Signal-anchor</keyword>
<evidence type="ECO:0000256" key="6">
    <source>
        <dbReference type="ARBA" id="ARBA00022692"/>
    </source>
</evidence>
<reference evidence="16 17" key="1">
    <citation type="journal article" date="2013" name="Nature">
        <title>Anaerobic oxidation of methane coupled to nitrate reduction in a novel archaeal lineage.</title>
        <authorList>
            <person name="Haroon M.F."/>
            <person name="Hu S."/>
            <person name="Shi Y."/>
            <person name="Imelfort M."/>
            <person name="Keller J."/>
            <person name="Hugenholtz P."/>
            <person name="Yuan Z."/>
            <person name="Tyson G.W."/>
        </authorList>
    </citation>
    <scope>NUCLEOTIDE SEQUENCE [LARGE SCALE GENOMIC DNA]</scope>
    <source>
        <strain evidence="16 17">ANME-2d</strain>
    </source>
</reference>
<keyword evidence="6" id="KW-0812">Transmembrane</keyword>
<dbReference type="SUPFAM" id="SSF51735">
    <property type="entry name" value="NAD(P)-binding Rossmann-fold domains"/>
    <property type="match status" value="1"/>
</dbReference>
<dbReference type="InterPro" id="IPR044516">
    <property type="entry name" value="UXS-like"/>
</dbReference>
<keyword evidence="17" id="KW-1185">Reference proteome</keyword>
<evidence type="ECO:0000256" key="7">
    <source>
        <dbReference type="ARBA" id="ARBA00022793"/>
    </source>
</evidence>
<comment type="subcellular location">
    <subcellularLocation>
        <location evidence="2">Golgi apparatus</location>
        <location evidence="2">Golgi stack membrane</location>
        <topology evidence="2">Single-pass type II membrane protein</topology>
    </subcellularLocation>
</comment>
<comment type="cofactor">
    <cofactor evidence="1">
        <name>NAD(+)</name>
        <dbReference type="ChEBI" id="CHEBI:57540"/>
    </cofactor>
</comment>
<evidence type="ECO:0000256" key="3">
    <source>
        <dbReference type="ARBA" id="ARBA00005100"/>
    </source>
</evidence>
<keyword evidence="7" id="KW-0210">Decarboxylase</keyword>
<keyword evidence="14 16" id="KW-0456">Lyase</keyword>
<dbReference type="Proteomes" id="UP000027153">
    <property type="component" value="Unassembled WGS sequence"/>
</dbReference>
<evidence type="ECO:0000256" key="13">
    <source>
        <dbReference type="ARBA" id="ARBA00023180"/>
    </source>
</evidence>
<dbReference type="OrthoDB" id="4907at2157"/>
<dbReference type="EMBL" id="JMIY01000003">
    <property type="protein sequence ID" value="KCZ72084.1"/>
    <property type="molecule type" value="Genomic_DNA"/>
</dbReference>
<dbReference type="UniPathway" id="UPA00796">
    <property type="reaction ID" value="UER00771"/>
</dbReference>
<dbReference type="AlphaFoldDB" id="A0A062V8K1"/>
<evidence type="ECO:0000256" key="4">
    <source>
        <dbReference type="ARBA" id="ARBA00007505"/>
    </source>
</evidence>
<dbReference type="Gene3D" id="3.40.50.720">
    <property type="entry name" value="NAD(P)-binding Rossmann-like Domain"/>
    <property type="match status" value="1"/>
</dbReference>
<dbReference type="FunFam" id="3.40.50.720:FF:000065">
    <property type="entry name" value="UDP-glucuronic acid decarboxylase 1"/>
    <property type="match status" value="1"/>
</dbReference>
<evidence type="ECO:0000313" key="17">
    <source>
        <dbReference type="Proteomes" id="UP000027153"/>
    </source>
</evidence>
<comment type="caution">
    <text evidence="16">The sequence shown here is derived from an EMBL/GenBank/DDBJ whole genome shotgun (WGS) entry which is preliminary data.</text>
</comment>
<dbReference type="RefSeq" id="WP_048090103.1">
    <property type="nucleotide sequence ID" value="NZ_JMIY01000003.1"/>
</dbReference>
<dbReference type="PANTHER" id="PTHR43078">
    <property type="entry name" value="UDP-GLUCURONIC ACID DECARBOXYLASE-RELATED"/>
    <property type="match status" value="1"/>
</dbReference>
<accession>A0A062V8K1</accession>
<evidence type="ECO:0000256" key="8">
    <source>
        <dbReference type="ARBA" id="ARBA00022968"/>
    </source>
</evidence>
<dbReference type="EC" id="4.1.1.35" evidence="5"/>
<keyword evidence="9" id="KW-1133">Transmembrane helix</keyword>
<comment type="pathway">
    <text evidence="3">Nucleotide-sugar biosynthesis; UDP-alpha-D-xylose biosynthesis; UDP-alpha-D-xylose from UDP-alpha-D-glucuronate: step 1/1.</text>
</comment>
<evidence type="ECO:0000256" key="11">
    <source>
        <dbReference type="ARBA" id="ARBA00023034"/>
    </source>
</evidence>
<feature type="domain" description="NAD(P)-binding" evidence="15">
    <location>
        <begin position="4"/>
        <end position="300"/>
    </location>
</feature>